<dbReference type="SUPFAM" id="SSF48239">
    <property type="entry name" value="Terpenoid cyclases/Protein prenyltransferases"/>
    <property type="match status" value="2"/>
</dbReference>
<accession>A0A518BLY8</accession>
<evidence type="ECO:0000313" key="2">
    <source>
        <dbReference type="Proteomes" id="UP000316921"/>
    </source>
</evidence>
<name>A0A518BLY8_9BACT</name>
<evidence type="ECO:0008006" key="3">
    <source>
        <dbReference type="Google" id="ProtNLM"/>
    </source>
</evidence>
<keyword evidence="2" id="KW-1185">Reference proteome</keyword>
<protein>
    <recommendedName>
        <fullName evidence="3">Prenyltransferase and squalene oxidase repeat protein</fullName>
    </recommendedName>
</protein>
<dbReference type="Gene3D" id="1.50.10.20">
    <property type="match status" value="2"/>
</dbReference>
<reference evidence="1 2" key="1">
    <citation type="submission" date="2019-02" db="EMBL/GenBank/DDBJ databases">
        <title>Deep-cultivation of Planctomycetes and their phenomic and genomic characterization uncovers novel biology.</title>
        <authorList>
            <person name="Wiegand S."/>
            <person name="Jogler M."/>
            <person name="Boedeker C."/>
            <person name="Pinto D."/>
            <person name="Vollmers J."/>
            <person name="Rivas-Marin E."/>
            <person name="Kohn T."/>
            <person name="Peeters S.H."/>
            <person name="Heuer A."/>
            <person name="Rast P."/>
            <person name="Oberbeckmann S."/>
            <person name="Bunk B."/>
            <person name="Jeske O."/>
            <person name="Meyerdierks A."/>
            <person name="Storesund J.E."/>
            <person name="Kallscheuer N."/>
            <person name="Luecker S."/>
            <person name="Lage O.M."/>
            <person name="Pohl T."/>
            <person name="Merkel B.J."/>
            <person name="Hornburger P."/>
            <person name="Mueller R.-W."/>
            <person name="Bruemmer F."/>
            <person name="Labrenz M."/>
            <person name="Spormann A.M."/>
            <person name="Op den Camp H."/>
            <person name="Overmann J."/>
            <person name="Amann R."/>
            <person name="Jetten M.S.M."/>
            <person name="Mascher T."/>
            <person name="Medema M.H."/>
            <person name="Devos D.P."/>
            <person name="Kaster A.-K."/>
            <person name="Ovreas L."/>
            <person name="Rohde M."/>
            <person name="Galperin M.Y."/>
            <person name="Jogler C."/>
        </authorList>
    </citation>
    <scope>NUCLEOTIDE SEQUENCE [LARGE SCALE GENOMIC DNA]</scope>
    <source>
        <strain evidence="1 2">Pla133</strain>
    </source>
</reference>
<organism evidence="1 2">
    <name type="scientific">Engelhardtia mirabilis</name>
    <dbReference type="NCBI Taxonomy" id="2528011"/>
    <lineage>
        <taxon>Bacteria</taxon>
        <taxon>Pseudomonadati</taxon>
        <taxon>Planctomycetota</taxon>
        <taxon>Planctomycetia</taxon>
        <taxon>Planctomycetia incertae sedis</taxon>
        <taxon>Engelhardtia</taxon>
    </lineage>
</organism>
<sequence length="412" mass="45441">MSSILIALVALAPLRQDVPVAGTGDGPAGGGPDIVEVVGGDAITEALRARPEVPKTMTVDEARDALDRSLEWLVSTQLENGSWGTSALDGILELGFSIETYYAWQVSSHALATMALQKADETPERLAAFERAVRWLCDTRLPQRGSDWDTDYTWAGLYGLVATSRAAVDPRLTDPELRAAIDRRGREFWRLLETTEVPSGGWAYYDDPPYSRRPSWATSFCTALVMPSLARAEGLGWIEDPGHLRRATAALQRCAQPNGAYTYNASFGIPRAGAGESINSIKGSLGRIQVSHWALGSLGDPSITPDRIRQGLEWFFEHHRFLDVARMRPIPHEGYYANAGYFYLFAHYYAAEVIDLLPEAERQAWHERLRPHLIKIMRSDGSSTDFLGTAYMLTAGTALNALSLQKGMPARE</sequence>
<dbReference type="KEGG" id="pbap:Pla133_30810"/>
<dbReference type="InterPro" id="IPR008930">
    <property type="entry name" value="Terpenoid_cyclase/PrenylTrfase"/>
</dbReference>
<dbReference type="AlphaFoldDB" id="A0A518BLY8"/>
<dbReference type="EMBL" id="CP036287">
    <property type="protein sequence ID" value="QDU67990.1"/>
    <property type="molecule type" value="Genomic_DNA"/>
</dbReference>
<dbReference type="RefSeq" id="WP_145066629.1">
    <property type="nucleotide sequence ID" value="NZ_CP036287.1"/>
</dbReference>
<dbReference type="Proteomes" id="UP000316921">
    <property type="component" value="Chromosome"/>
</dbReference>
<gene>
    <name evidence="1" type="ORF">Pla133_30810</name>
</gene>
<proteinExistence type="predicted"/>
<evidence type="ECO:0000313" key="1">
    <source>
        <dbReference type="EMBL" id="QDU67990.1"/>
    </source>
</evidence>